<dbReference type="InterPro" id="IPR014710">
    <property type="entry name" value="RmlC-like_jellyroll"/>
</dbReference>
<protein>
    <submittedName>
        <fullName evidence="3">Cupin domain-containing protein</fullName>
    </submittedName>
</protein>
<dbReference type="SUPFAM" id="SSF51182">
    <property type="entry name" value="RmlC-like cupins"/>
    <property type="match status" value="1"/>
</dbReference>
<dbReference type="AlphaFoldDB" id="A0AAE3EU33"/>
<dbReference type="PANTHER" id="PTHR38599:SF1">
    <property type="entry name" value="CUPIN DOMAIN PROTEIN (AFU_ORTHOLOGUE AFUA_3G13620)"/>
    <property type="match status" value="1"/>
</dbReference>
<dbReference type="EMBL" id="JAIRBC010000012">
    <property type="protein sequence ID" value="MCG2460988.1"/>
    <property type="molecule type" value="Genomic_DNA"/>
</dbReference>
<reference evidence="3" key="1">
    <citation type="submission" date="2023-02" db="EMBL/GenBank/DDBJ databases">
        <title>Genome of Flavobacteriaceae gen. nov. sp. strain F89.</title>
        <authorList>
            <person name="Wang Y."/>
        </authorList>
    </citation>
    <scope>NUCLEOTIDE SEQUENCE</scope>
    <source>
        <strain evidence="3">F89</strain>
    </source>
</reference>
<dbReference type="Pfam" id="PF07883">
    <property type="entry name" value="Cupin_2"/>
    <property type="match status" value="1"/>
</dbReference>
<dbReference type="PANTHER" id="PTHR38599">
    <property type="entry name" value="CUPIN DOMAIN PROTEIN (AFU_ORTHOLOGUE AFUA_3G13620)"/>
    <property type="match status" value="1"/>
</dbReference>
<sequence length="144" mass="16021">MKNLIKLSYLILSLATQSIVYGQNTDPKKGIMPEIKLVSARDVQEKLDGKPARVSTVELTYAPQASSAPHRHPGPVYGYVLQGTFEFKVAGEPLQRLRAGETFYEPTMILHEVSRNPSDSEVVKVLAVVVHPRDAERLVIPEKQ</sequence>
<organism evidence="3 4">
    <name type="scientific">Cerina litoralis</name>
    <dbReference type="NCBI Taxonomy" id="2874477"/>
    <lineage>
        <taxon>Bacteria</taxon>
        <taxon>Pseudomonadati</taxon>
        <taxon>Bacteroidota</taxon>
        <taxon>Flavobacteriia</taxon>
        <taxon>Flavobacteriales</taxon>
        <taxon>Flavobacteriaceae</taxon>
        <taxon>Cerina</taxon>
    </lineage>
</organism>
<evidence type="ECO:0000313" key="4">
    <source>
        <dbReference type="Proteomes" id="UP001200642"/>
    </source>
</evidence>
<comment type="caution">
    <text evidence="3">The sequence shown here is derived from an EMBL/GenBank/DDBJ whole genome shotgun (WGS) entry which is preliminary data.</text>
</comment>
<keyword evidence="1" id="KW-0732">Signal</keyword>
<dbReference type="CDD" id="cd02234">
    <property type="entry name" value="cupin_BLR7677-like"/>
    <property type="match status" value="1"/>
</dbReference>
<gene>
    <name evidence="3" type="ORF">K8352_09535</name>
</gene>
<evidence type="ECO:0000256" key="1">
    <source>
        <dbReference type="SAM" id="SignalP"/>
    </source>
</evidence>
<proteinExistence type="predicted"/>
<dbReference type="InterPro" id="IPR013096">
    <property type="entry name" value="Cupin_2"/>
</dbReference>
<accession>A0AAE3EU33</accession>
<evidence type="ECO:0000313" key="3">
    <source>
        <dbReference type="EMBL" id="MCG2460988.1"/>
    </source>
</evidence>
<keyword evidence="4" id="KW-1185">Reference proteome</keyword>
<name>A0AAE3EU33_9FLAO</name>
<dbReference type="RefSeq" id="WP_317902136.1">
    <property type="nucleotide sequence ID" value="NZ_JAIRBC010000012.1"/>
</dbReference>
<dbReference type="InterPro" id="IPR011051">
    <property type="entry name" value="RmlC_Cupin_sf"/>
</dbReference>
<dbReference type="Proteomes" id="UP001200642">
    <property type="component" value="Unassembled WGS sequence"/>
</dbReference>
<dbReference type="Gene3D" id="2.60.120.10">
    <property type="entry name" value="Jelly Rolls"/>
    <property type="match status" value="1"/>
</dbReference>
<feature type="chain" id="PRO_5042232937" evidence="1">
    <location>
        <begin position="23"/>
        <end position="144"/>
    </location>
</feature>
<evidence type="ECO:0000259" key="2">
    <source>
        <dbReference type="Pfam" id="PF07883"/>
    </source>
</evidence>
<feature type="domain" description="Cupin type-2" evidence="2">
    <location>
        <begin position="59"/>
        <end position="128"/>
    </location>
</feature>
<feature type="signal peptide" evidence="1">
    <location>
        <begin position="1"/>
        <end position="22"/>
    </location>
</feature>